<feature type="domain" description="Glutamate synthase" evidence="4">
    <location>
        <begin position="119"/>
        <end position="492"/>
    </location>
</feature>
<sequence>MIDYVYRVDLVLTALILIPVLILLYLYIYDRFQKKHSVLRNYPVLGKVRYFLEQIGPELRQYLFHNDREGKPFSRLQYGQIVKNGKYLQDLVGFGSQRDFEQAGYYIRNPLFPKQEDEMRVDHFPKVTTMKYDLKHDGLFYRKESRVETEQSPYLLADEDAIVIGKDCKHPFVVKGQVGMSAMSYGSLGERAITALSQGLGLAGGTWMNTGEGGLSPYHLKGNVDLIMQIGPGLFGVRDSEGRFDWEELKRKSEIPQVKAIELKLGQGAKLRGGHVEGSKVTPEIAEIRKIKPYESIDSPNRFKEFHDLPTLFEFINKIRQWTGIPVGIKIVVGSREMVDELALYMNESGTGPDFITVDGGEGGTGASFQDLADSVGLPNKSALMLTDTALRQHGVRDRVKLITSGKLISADQAAIALAMGADLINIARGMMISVGCIQALKCHTNDCPVGVATTDSKLQRGLVVEEKKYRVTNYILSLRKGLFRVSAAAGVESPADLTRQHVVYKDEKSMVIPLDKVEGSVPIPVDRSHLSA</sequence>
<dbReference type="AlphaFoldDB" id="A0A7D4BYC3"/>
<evidence type="ECO:0000256" key="1">
    <source>
        <dbReference type="ARBA" id="ARBA00009716"/>
    </source>
</evidence>
<dbReference type="SUPFAM" id="SSF51395">
    <property type="entry name" value="FMN-linked oxidoreductases"/>
    <property type="match status" value="1"/>
</dbReference>
<dbReference type="PANTHER" id="PTHR43819">
    <property type="entry name" value="ARCHAEAL-TYPE GLUTAMATE SYNTHASE [NADPH]"/>
    <property type="match status" value="1"/>
</dbReference>
<keyword evidence="3" id="KW-0812">Transmembrane</keyword>
<dbReference type="InterPro" id="IPR002932">
    <property type="entry name" value="Glu_synthdom"/>
</dbReference>
<feature type="transmembrane region" description="Helical" evidence="3">
    <location>
        <begin position="6"/>
        <end position="28"/>
    </location>
</feature>
<keyword evidence="3" id="KW-1133">Transmembrane helix</keyword>
<dbReference type="PIRSF" id="PIRSF500060">
    <property type="entry name" value="UCP500060"/>
    <property type="match status" value="1"/>
</dbReference>
<dbReference type="PIRSF" id="PIRSF006429">
    <property type="entry name" value="GOGAT_lg_2"/>
    <property type="match status" value="1"/>
</dbReference>
<dbReference type="CDD" id="cd02808">
    <property type="entry name" value="GltS_FMN"/>
    <property type="match status" value="1"/>
</dbReference>
<evidence type="ECO:0000256" key="3">
    <source>
        <dbReference type="SAM" id="Phobius"/>
    </source>
</evidence>
<name>A0A7D4BYC3_9BACL</name>
<evidence type="ECO:0000259" key="4">
    <source>
        <dbReference type="Pfam" id="PF01645"/>
    </source>
</evidence>
<proteinExistence type="inferred from homology"/>
<dbReference type="GO" id="GO:0015930">
    <property type="term" value="F:glutamate synthase activity"/>
    <property type="evidence" value="ECO:0007669"/>
    <property type="project" value="InterPro"/>
</dbReference>
<reference evidence="5 6" key="1">
    <citation type="submission" date="2020-01" db="EMBL/GenBank/DDBJ databases">
        <authorList>
            <person name="Gulvik C.A."/>
            <person name="Batra D.G."/>
        </authorList>
    </citation>
    <scope>NUCLEOTIDE SEQUENCE [LARGE SCALE GENOMIC DNA]</scope>
    <source>
        <strain evidence="5 6">W9323</strain>
    </source>
</reference>
<organism evidence="5 6">
    <name type="scientific">Kroppenstedtia pulmonis</name>
    <dbReference type="NCBI Taxonomy" id="1380685"/>
    <lineage>
        <taxon>Bacteria</taxon>
        <taxon>Bacillati</taxon>
        <taxon>Bacillota</taxon>
        <taxon>Bacilli</taxon>
        <taxon>Bacillales</taxon>
        <taxon>Thermoactinomycetaceae</taxon>
        <taxon>Kroppenstedtia</taxon>
    </lineage>
</organism>
<dbReference type="Pfam" id="PF01645">
    <property type="entry name" value="Glu_synthase"/>
    <property type="match status" value="1"/>
</dbReference>
<keyword evidence="6" id="KW-1185">Reference proteome</keyword>
<evidence type="ECO:0000313" key="6">
    <source>
        <dbReference type="Proteomes" id="UP000503088"/>
    </source>
</evidence>
<dbReference type="GO" id="GO:0006537">
    <property type="term" value="P:glutamate biosynthetic process"/>
    <property type="evidence" value="ECO:0007669"/>
    <property type="project" value="InterPro"/>
</dbReference>
<evidence type="ECO:0000313" key="5">
    <source>
        <dbReference type="EMBL" id="QKG86053.1"/>
    </source>
</evidence>
<keyword evidence="3" id="KW-0472">Membrane</keyword>
<accession>A0A7D4BYC3</accession>
<evidence type="ECO:0000256" key="2">
    <source>
        <dbReference type="PIRNR" id="PIRNR006429"/>
    </source>
</evidence>
<dbReference type="EMBL" id="CP048104">
    <property type="protein sequence ID" value="QKG86053.1"/>
    <property type="molecule type" value="Genomic_DNA"/>
</dbReference>
<comment type="similarity">
    <text evidence="1 2">Belongs to the glutamate synthase family.</text>
</comment>
<dbReference type="InterPro" id="IPR027283">
    <property type="entry name" value="YerD"/>
</dbReference>
<dbReference type="InterPro" id="IPR024188">
    <property type="entry name" value="GltB"/>
</dbReference>
<dbReference type="KEGG" id="kpul:GXN76_12750"/>
<protein>
    <submittedName>
        <fullName evidence="5">FMN-binding glutamate synthase family protein</fullName>
    </submittedName>
</protein>
<dbReference type="Gene3D" id="3.20.20.70">
    <property type="entry name" value="Aldolase class I"/>
    <property type="match status" value="1"/>
</dbReference>
<gene>
    <name evidence="5" type="ORF">GXN76_12750</name>
</gene>
<dbReference type="Proteomes" id="UP000503088">
    <property type="component" value="Chromosome"/>
</dbReference>
<dbReference type="PANTHER" id="PTHR43819:SF1">
    <property type="entry name" value="ARCHAEAL-TYPE GLUTAMATE SYNTHASE [NADPH]"/>
    <property type="match status" value="1"/>
</dbReference>
<dbReference type="InterPro" id="IPR013785">
    <property type="entry name" value="Aldolase_TIM"/>
</dbReference>